<dbReference type="InterPro" id="IPR027417">
    <property type="entry name" value="P-loop_NTPase"/>
</dbReference>
<dbReference type="InterPro" id="IPR050742">
    <property type="entry name" value="Helicase_Restrict-Modif_Enz"/>
</dbReference>
<accession>A0A178A6L7</accession>
<dbReference type="PROSITE" id="PS51192">
    <property type="entry name" value="HELICASE_ATP_BIND_1"/>
    <property type="match status" value="1"/>
</dbReference>
<dbReference type="EMBL" id="LDJR01000005">
    <property type="protein sequence ID" value="OAK75835.1"/>
    <property type="molecule type" value="Genomic_DNA"/>
</dbReference>
<reference evidence="3 4" key="1">
    <citation type="submission" date="2015-05" db="EMBL/GenBank/DDBJ databases">
        <title>Comparison of genome.</title>
        <authorList>
            <person name="Zheng Z."/>
            <person name="Sun M."/>
        </authorList>
    </citation>
    <scope>NUCLEOTIDE SEQUENCE [LARGE SCALE GENOMIC DNA]</scope>
    <source>
        <strain evidence="3 4">G25-74</strain>
    </source>
</reference>
<dbReference type="GO" id="GO:0005829">
    <property type="term" value="C:cytosol"/>
    <property type="evidence" value="ECO:0007669"/>
    <property type="project" value="TreeGrafter"/>
</dbReference>
<evidence type="ECO:0000313" key="4">
    <source>
        <dbReference type="Proteomes" id="UP000077881"/>
    </source>
</evidence>
<sequence length="892" mass="102949">MNSFPKGIHFCYEWRSYQAKVLEKLEVLLKNKHLHLVAPPGSGKTVLGLEVMLRLNKPTFIIAPTIAIRNQWAERFVDLFLQNNQRPDWISTDINDPAFVTITTYQGLHSLFHKKPIEKELMKEADDEEEVHFIESSHEKEKIINRLMDLQFGTIILDEAHHLRTAWWQTTMEFRDRLIEPTTVALTATPPYDVGLTEWEKYIKLCGPIDAEIHVPELVREAELCPHQDYIYLSKPSAAEATPIQTFHQAVTVFQQELFRNKQFIKKVEQHPWIAKTNDYMGEILARPAYFSSMLIFLKAVGSDHWLEALRKLDWNGKKLPTLELEWLEELLTGALFHDAYFEKEEYISKIYKDLSRIGAVERRKVYLRSTTAIKRTLIHSTSKLASIDQIVSFEARNLKADLRLVILADYIHLQDLPKQVDDEAPLMRLGVIPIFEHLRRQLGNDLSLAVLTGSIVIVPVASLDILDKHAKKERLDYTTQTLSHDPHYAIVKWTTSSRQRMVSVLTKVFSEGGIQCLVGTTALLGEGWDAPSINALIIASYVGTFMLSNQIRGRAIRTEKENPHKTANIWHLACVDFGDLDGGHDFQSITRRFHSLIGLDTQKEKISTGIDRMNLLPPPFSQEGIEQQNKWTFSRAEKRKDLFMSWKKAVQVDGEKKEVVYLDAKNLPRPFIFKNTLASLLIIGLFVFTEIFHSVLVETSRTGHIQESFRLIIALSLGTIFATPFLYKAVKGFLRNPTIEKNMRQVAKVVYKTLYQIGLIETKIEDNEIRVEKDVKGHISCWLECGSTHEQKLFSQALQELIDPIENPRYLLFRQSGKRWWKKVDYHAIPEEIGRKKGHVEFFLSEWKKRIGSAKIIYTRTPEGRKSLLTARMKAMSAIFVKKSQRISEWR</sequence>
<dbReference type="PANTHER" id="PTHR47396">
    <property type="entry name" value="TYPE I RESTRICTION ENZYME ECOKI R PROTEIN"/>
    <property type="match status" value="1"/>
</dbReference>
<dbReference type="Pfam" id="PF04851">
    <property type="entry name" value="ResIII"/>
    <property type="match status" value="1"/>
</dbReference>
<feature type="transmembrane region" description="Helical" evidence="1">
    <location>
        <begin position="678"/>
        <end position="697"/>
    </location>
</feature>
<keyword evidence="1" id="KW-0472">Membrane</keyword>
<evidence type="ECO:0000313" key="3">
    <source>
        <dbReference type="EMBL" id="OAK75835.1"/>
    </source>
</evidence>
<organism evidence="3 4">
    <name type="scientific">Lederbergia galactosidilytica</name>
    <dbReference type="NCBI Taxonomy" id="217031"/>
    <lineage>
        <taxon>Bacteria</taxon>
        <taxon>Bacillati</taxon>
        <taxon>Bacillota</taxon>
        <taxon>Bacilli</taxon>
        <taxon>Bacillales</taxon>
        <taxon>Bacillaceae</taxon>
        <taxon>Lederbergia</taxon>
    </lineage>
</organism>
<keyword evidence="1" id="KW-1133">Transmembrane helix</keyword>
<comment type="caution">
    <text evidence="3">The sequence shown here is derived from an EMBL/GenBank/DDBJ whole genome shotgun (WGS) entry which is preliminary data.</text>
</comment>
<evidence type="ECO:0000259" key="2">
    <source>
        <dbReference type="PROSITE" id="PS51192"/>
    </source>
</evidence>
<evidence type="ECO:0000256" key="1">
    <source>
        <dbReference type="SAM" id="Phobius"/>
    </source>
</evidence>
<dbReference type="GO" id="GO:0016787">
    <property type="term" value="F:hydrolase activity"/>
    <property type="evidence" value="ECO:0007669"/>
    <property type="project" value="InterPro"/>
</dbReference>
<feature type="domain" description="Helicase ATP-binding" evidence="2">
    <location>
        <begin position="25"/>
        <end position="208"/>
    </location>
</feature>
<feature type="transmembrane region" description="Helical" evidence="1">
    <location>
        <begin position="709"/>
        <end position="728"/>
    </location>
</feature>
<dbReference type="STRING" id="217031.ABB05_00350"/>
<dbReference type="CDD" id="cd18785">
    <property type="entry name" value="SF2_C"/>
    <property type="match status" value="1"/>
</dbReference>
<dbReference type="AlphaFoldDB" id="A0A178A6L7"/>
<dbReference type="SMART" id="SM00382">
    <property type="entry name" value="AAA"/>
    <property type="match status" value="1"/>
</dbReference>
<dbReference type="SUPFAM" id="SSF52540">
    <property type="entry name" value="P-loop containing nucleoside triphosphate hydrolases"/>
    <property type="match status" value="2"/>
</dbReference>
<dbReference type="InterPro" id="IPR006935">
    <property type="entry name" value="Helicase/UvrB_N"/>
</dbReference>
<protein>
    <recommendedName>
        <fullName evidence="2">Helicase ATP-binding domain-containing protein</fullName>
    </recommendedName>
</protein>
<dbReference type="Proteomes" id="UP000077881">
    <property type="component" value="Unassembled WGS sequence"/>
</dbReference>
<dbReference type="OrthoDB" id="9758243at2"/>
<dbReference type="PANTHER" id="PTHR47396:SF1">
    <property type="entry name" value="ATP-DEPENDENT HELICASE IRC3-RELATED"/>
    <property type="match status" value="1"/>
</dbReference>
<proteinExistence type="predicted"/>
<keyword evidence="1" id="KW-0812">Transmembrane</keyword>
<keyword evidence="4" id="KW-1185">Reference proteome</keyword>
<dbReference type="PATRIC" id="fig|217031.6.peg.71"/>
<name>A0A178A6L7_9BACI</name>
<dbReference type="Gene3D" id="3.40.50.300">
    <property type="entry name" value="P-loop containing nucleotide triphosphate hydrolases"/>
    <property type="match status" value="2"/>
</dbReference>
<dbReference type="GO" id="GO:0005524">
    <property type="term" value="F:ATP binding"/>
    <property type="evidence" value="ECO:0007669"/>
    <property type="project" value="InterPro"/>
</dbReference>
<dbReference type="RefSeq" id="WP_064467459.1">
    <property type="nucleotide sequence ID" value="NZ_JAGGKH010000006.1"/>
</dbReference>
<gene>
    <name evidence="3" type="ORF">ABB05_00350</name>
</gene>
<dbReference type="InterPro" id="IPR003593">
    <property type="entry name" value="AAA+_ATPase"/>
</dbReference>
<dbReference type="InterPro" id="IPR014001">
    <property type="entry name" value="Helicase_ATP-bd"/>
</dbReference>
<dbReference type="GO" id="GO:0003677">
    <property type="term" value="F:DNA binding"/>
    <property type="evidence" value="ECO:0007669"/>
    <property type="project" value="InterPro"/>
</dbReference>
<dbReference type="SMART" id="SM00487">
    <property type="entry name" value="DEXDc"/>
    <property type="match status" value="1"/>
</dbReference>